<dbReference type="AlphaFoldDB" id="A0A553RMG3"/>
<feature type="compositionally biased region" description="Polar residues" evidence="1">
    <location>
        <begin position="1"/>
        <end position="10"/>
    </location>
</feature>
<dbReference type="Proteomes" id="UP000316079">
    <property type="component" value="Unassembled WGS sequence"/>
</dbReference>
<sequence length="57" mass="6546">MTGVNLQSLKKNGHVPSGKRGTIHSTKVPHQHSQTSRIEEKTEWIAQRKRLCQTFLH</sequence>
<gene>
    <name evidence="2" type="ORF">DNTS_009295</name>
</gene>
<evidence type="ECO:0000313" key="2">
    <source>
        <dbReference type="EMBL" id="TRZ03362.1"/>
    </source>
</evidence>
<feature type="region of interest" description="Disordered" evidence="1">
    <location>
        <begin position="1"/>
        <end position="39"/>
    </location>
</feature>
<protein>
    <submittedName>
        <fullName evidence="2">Uncharacterized protein</fullName>
    </submittedName>
</protein>
<organism evidence="2 3">
    <name type="scientific">Danionella cerebrum</name>
    <dbReference type="NCBI Taxonomy" id="2873325"/>
    <lineage>
        <taxon>Eukaryota</taxon>
        <taxon>Metazoa</taxon>
        <taxon>Chordata</taxon>
        <taxon>Craniata</taxon>
        <taxon>Vertebrata</taxon>
        <taxon>Euteleostomi</taxon>
        <taxon>Actinopterygii</taxon>
        <taxon>Neopterygii</taxon>
        <taxon>Teleostei</taxon>
        <taxon>Ostariophysi</taxon>
        <taxon>Cypriniformes</taxon>
        <taxon>Danionidae</taxon>
        <taxon>Danioninae</taxon>
        <taxon>Danionella</taxon>
    </lineage>
</organism>
<dbReference type="EMBL" id="SRMA01011038">
    <property type="protein sequence ID" value="TRZ03362.1"/>
    <property type="molecule type" value="Genomic_DNA"/>
</dbReference>
<accession>A0A553RMG3</accession>
<name>A0A553RMG3_9TELE</name>
<evidence type="ECO:0000313" key="3">
    <source>
        <dbReference type="Proteomes" id="UP000316079"/>
    </source>
</evidence>
<proteinExistence type="predicted"/>
<reference evidence="2 3" key="1">
    <citation type="journal article" date="2019" name="Sci. Data">
        <title>Hybrid genome assembly and annotation of Danionella translucida.</title>
        <authorList>
            <person name="Kadobianskyi M."/>
            <person name="Schulze L."/>
            <person name="Schuelke M."/>
            <person name="Judkewitz B."/>
        </authorList>
    </citation>
    <scope>NUCLEOTIDE SEQUENCE [LARGE SCALE GENOMIC DNA]</scope>
    <source>
        <strain evidence="2 3">Bolton</strain>
    </source>
</reference>
<evidence type="ECO:0000256" key="1">
    <source>
        <dbReference type="SAM" id="MobiDB-lite"/>
    </source>
</evidence>
<keyword evidence="3" id="KW-1185">Reference proteome</keyword>
<comment type="caution">
    <text evidence="2">The sequence shown here is derived from an EMBL/GenBank/DDBJ whole genome shotgun (WGS) entry which is preliminary data.</text>
</comment>